<evidence type="ECO:0000256" key="6">
    <source>
        <dbReference type="ARBA" id="ARBA00022777"/>
    </source>
</evidence>
<gene>
    <name evidence="9" type="primary">argB</name>
    <name evidence="11" type="ORF">AVDCRST_MAG26-759</name>
</gene>
<dbReference type="PANTHER" id="PTHR23342:SF0">
    <property type="entry name" value="N-ACETYLGLUTAMATE SYNTHASE, MITOCHONDRIAL"/>
    <property type="match status" value="1"/>
</dbReference>
<name>A0A6J4HN09_9CHLR</name>
<comment type="catalytic activity">
    <reaction evidence="8 9">
        <text>N-acetyl-L-glutamate + ATP = N-acetyl-L-glutamyl 5-phosphate + ADP</text>
        <dbReference type="Rhea" id="RHEA:14629"/>
        <dbReference type="ChEBI" id="CHEBI:30616"/>
        <dbReference type="ChEBI" id="CHEBI:44337"/>
        <dbReference type="ChEBI" id="CHEBI:57936"/>
        <dbReference type="ChEBI" id="CHEBI:456216"/>
        <dbReference type="EC" id="2.7.2.8"/>
    </reaction>
</comment>
<proteinExistence type="inferred from homology"/>
<keyword evidence="5 9" id="KW-0547">Nucleotide-binding</keyword>
<evidence type="ECO:0000259" key="10">
    <source>
        <dbReference type="Pfam" id="PF00696"/>
    </source>
</evidence>
<feature type="domain" description="Aspartate/glutamate/uridylate kinase" evidence="10">
    <location>
        <begin position="2"/>
        <end position="232"/>
    </location>
</feature>
<keyword evidence="2 9" id="KW-0055">Arginine biosynthesis</keyword>
<keyword evidence="3 9" id="KW-0028">Amino-acid biosynthesis</keyword>
<sequence>MRVIKVGGNEIDEPAFLDRLCAALADAGERPVLVHGGGKEIAAALGRHELAFEVVDGMRATSEAAMAVVEQVLSGAVNKRIVARLNAAGIPAIGLSGVDLGLMETRPLRPGGRDLGRVGEVARVRNDVLAALLAQGWLPVVSPVSADERDRRPTNVNADSAALAIAVAMAAGELVFVSNVPGVLIDGVVAHQMDVADVEAAIAGGAIGGGMAPKVRAATAALASVPAVRITNLEGLENGGTRIVAEKG</sequence>
<dbReference type="InterPro" id="IPR037528">
    <property type="entry name" value="ArgB"/>
</dbReference>
<feature type="binding site" evidence="9">
    <location>
        <position position="59"/>
    </location>
    <ligand>
        <name>substrate</name>
    </ligand>
</feature>
<dbReference type="GO" id="GO:0005524">
    <property type="term" value="F:ATP binding"/>
    <property type="evidence" value="ECO:0007669"/>
    <property type="project" value="UniProtKB-UniRule"/>
</dbReference>
<dbReference type="InterPro" id="IPR036393">
    <property type="entry name" value="AceGlu_kinase-like_sf"/>
</dbReference>
<evidence type="ECO:0000256" key="8">
    <source>
        <dbReference type="ARBA" id="ARBA00048141"/>
    </source>
</evidence>
<evidence type="ECO:0000256" key="5">
    <source>
        <dbReference type="ARBA" id="ARBA00022741"/>
    </source>
</evidence>
<evidence type="ECO:0000256" key="4">
    <source>
        <dbReference type="ARBA" id="ARBA00022679"/>
    </source>
</evidence>
<comment type="pathway">
    <text evidence="1 9">Amino-acid biosynthesis; L-arginine biosynthesis; N(2)-acetyl-L-ornithine from L-glutamate: step 2/4.</text>
</comment>
<evidence type="ECO:0000256" key="1">
    <source>
        <dbReference type="ARBA" id="ARBA00004828"/>
    </source>
</evidence>
<comment type="subcellular location">
    <subcellularLocation>
        <location evidence="9">Cytoplasm</location>
    </subcellularLocation>
</comment>
<evidence type="ECO:0000256" key="2">
    <source>
        <dbReference type="ARBA" id="ARBA00022571"/>
    </source>
</evidence>
<dbReference type="GO" id="GO:0042450">
    <property type="term" value="P:L-arginine biosynthetic process via ornithine"/>
    <property type="evidence" value="ECO:0007669"/>
    <property type="project" value="UniProtKB-UniRule"/>
</dbReference>
<evidence type="ECO:0000256" key="3">
    <source>
        <dbReference type="ARBA" id="ARBA00022605"/>
    </source>
</evidence>
<keyword evidence="6 9" id="KW-0418">Kinase</keyword>
<keyword evidence="4 9" id="KW-0808">Transferase</keyword>
<dbReference type="AlphaFoldDB" id="A0A6J4HN09"/>
<comment type="function">
    <text evidence="9">Catalyzes the ATP-dependent phosphorylation of N-acetyl-L-glutamate.</text>
</comment>
<dbReference type="UniPathway" id="UPA00068">
    <property type="reaction ID" value="UER00107"/>
</dbReference>
<reference evidence="11" key="1">
    <citation type="submission" date="2020-02" db="EMBL/GenBank/DDBJ databases">
        <authorList>
            <person name="Meier V. D."/>
        </authorList>
    </citation>
    <scope>NUCLEOTIDE SEQUENCE</scope>
    <source>
        <strain evidence="11">AVDCRST_MAG26</strain>
    </source>
</reference>
<dbReference type="GO" id="GO:0005737">
    <property type="term" value="C:cytoplasm"/>
    <property type="evidence" value="ECO:0007669"/>
    <property type="project" value="UniProtKB-SubCell"/>
</dbReference>
<evidence type="ECO:0000256" key="9">
    <source>
        <dbReference type="HAMAP-Rule" id="MF_00082"/>
    </source>
</evidence>
<dbReference type="SUPFAM" id="SSF53633">
    <property type="entry name" value="Carbamate kinase-like"/>
    <property type="match status" value="1"/>
</dbReference>
<dbReference type="NCBIfam" id="TIGR00761">
    <property type="entry name" value="argB"/>
    <property type="match status" value="1"/>
</dbReference>
<feature type="site" description="Transition state stabilizer" evidence="9">
    <location>
        <position position="214"/>
    </location>
</feature>
<dbReference type="PIRSF" id="PIRSF000728">
    <property type="entry name" value="NAGK"/>
    <property type="match status" value="1"/>
</dbReference>
<dbReference type="InterPro" id="IPR004662">
    <property type="entry name" value="AcgluKinase_fam"/>
</dbReference>
<accession>A0A6J4HN09</accession>
<dbReference type="InterPro" id="IPR001048">
    <property type="entry name" value="Asp/Glu/Uridylate_kinase"/>
</dbReference>
<dbReference type="CDD" id="cd04238">
    <property type="entry name" value="AAK_NAGK-like"/>
    <property type="match status" value="1"/>
</dbReference>
<keyword evidence="9" id="KW-0963">Cytoplasm</keyword>
<evidence type="ECO:0000313" key="11">
    <source>
        <dbReference type="EMBL" id="CAA9226046.1"/>
    </source>
</evidence>
<dbReference type="GO" id="GO:0003991">
    <property type="term" value="F:acetylglutamate kinase activity"/>
    <property type="evidence" value="ECO:0007669"/>
    <property type="project" value="UniProtKB-UniRule"/>
</dbReference>
<comment type="similarity">
    <text evidence="9">Belongs to the acetylglutamate kinase family. ArgB subfamily.</text>
</comment>
<feature type="binding site" evidence="9">
    <location>
        <begin position="37"/>
        <end position="38"/>
    </location>
    <ligand>
        <name>substrate</name>
    </ligand>
</feature>
<dbReference type="HAMAP" id="MF_00082">
    <property type="entry name" value="ArgB"/>
    <property type="match status" value="1"/>
</dbReference>
<feature type="site" description="Transition state stabilizer" evidence="9">
    <location>
        <position position="5"/>
    </location>
</feature>
<organism evidence="11">
    <name type="scientific">uncultured Chloroflexia bacterium</name>
    <dbReference type="NCBI Taxonomy" id="1672391"/>
    <lineage>
        <taxon>Bacteria</taxon>
        <taxon>Bacillati</taxon>
        <taxon>Chloroflexota</taxon>
        <taxon>Chloroflexia</taxon>
        <taxon>environmental samples</taxon>
    </lineage>
</organism>
<keyword evidence="7 9" id="KW-0067">ATP-binding</keyword>
<evidence type="ECO:0000256" key="7">
    <source>
        <dbReference type="ARBA" id="ARBA00022840"/>
    </source>
</evidence>
<dbReference type="PANTHER" id="PTHR23342">
    <property type="entry name" value="N-ACETYLGLUTAMATE SYNTHASE"/>
    <property type="match status" value="1"/>
</dbReference>
<protein>
    <recommendedName>
        <fullName evidence="9">Acetylglutamate kinase</fullName>
        <ecNumber evidence="9">2.7.2.8</ecNumber>
    </recommendedName>
    <alternativeName>
        <fullName evidence="9">N-acetyl-L-glutamate 5-phosphotransferase</fullName>
    </alternativeName>
    <alternativeName>
        <fullName evidence="9">NAG kinase</fullName>
        <shortName evidence="9">NAGK</shortName>
    </alternativeName>
</protein>
<dbReference type="EMBL" id="CADCTK010000180">
    <property type="protein sequence ID" value="CAA9226046.1"/>
    <property type="molecule type" value="Genomic_DNA"/>
</dbReference>
<dbReference type="EC" id="2.7.2.8" evidence="9"/>
<feature type="binding site" evidence="9">
    <location>
        <position position="155"/>
    </location>
    <ligand>
        <name>substrate</name>
    </ligand>
</feature>
<dbReference type="Pfam" id="PF00696">
    <property type="entry name" value="AA_kinase"/>
    <property type="match status" value="1"/>
</dbReference>
<dbReference type="Gene3D" id="3.40.1160.10">
    <property type="entry name" value="Acetylglutamate kinase-like"/>
    <property type="match status" value="1"/>
</dbReference>